<evidence type="ECO:0000313" key="10">
    <source>
        <dbReference type="Proteomes" id="UP001139353"/>
    </source>
</evidence>
<organism evidence="9 10">
    <name type="scientific">Scleromatobacter humisilvae</name>
    <dbReference type="NCBI Taxonomy" id="2897159"/>
    <lineage>
        <taxon>Bacteria</taxon>
        <taxon>Pseudomonadati</taxon>
        <taxon>Pseudomonadota</taxon>
        <taxon>Betaproteobacteria</taxon>
        <taxon>Burkholderiales</taxon>
        <taxon>Sphaerotilaceae</taxon>
        <taxon>Scleromatobacter</taxon>
    </lineage>
</organism>
<evidence type="ECO:0000256" key="7">
    <source>
        <dbReference type="ARBA" id="ARBA00032272"/>
    </source>
</evidence>
<feature type="domain" description="Nudix hydrolase" evidence="8">
    <location>
        <begin position="44"/>
        <end position="173"/>
    </location>
</feature>
<dbReference type="GO" id="GO:0005829">
    <property type="term" value="C:cytosol"/>
    <property type="evidence" value="ECO:0007669"/>
    <property type="project" value="TreeGrafter"/>
</dbReference>
<comment type="cofactor">
    <cofactor evidence="2">
        <name>Mg(2+)</name>
        <dbReference type="ChEBI" id="CHEBI:18420"/>
    </cofactor>
</comment>
<dbReference type="GO" id="GO:0019693">
    <property type="term" value="P:ribose phosphate metabolic process"/>
    <property type="evidence" value="ECO:0007669"/>
    <property type="project" value="TreeGrafter"/>
</dbReference>
<evidence type="ECO:0000256" key="2">
    <source>
        <dbReference type="ARBA" id="ARBA00001946"/>
    </source>
</evidence>
<evidence type="ECO:0000256" key="6">
    <source>
        <dbReference type="ARBA" id="ARBA00032162"/>
    </source>
</evidence>
<dbReference type="AlphaFoldDB" id="A0A9X1YGM6"/>
<reference evidence="9" key="1">
    <citation type="submission" date="2021-11" db="EMBL/GenBank/DDBJ databases">
        <title>BS-T2-15 a new species belonging to the Comamonadaceae family isolated from the soil of a French oak forest.</title>
        <authorList>
            <person name="Mieszkin S."/>
            <person name="Alain K."/>
        </authorList>
    </citation>
    <scope>NUCLEOTIDE SEQUENCE</scope>
    <source>
        <strain evidence="9">BS-T2-15</strain>
    </source>
</reference>
<evidence type="ECO:0000313" key="9">
    <source>
        <dbReference type="EMBL" id="MCK9685964.1"/>
    </source>
</evidence>
<dbReference type="InterPro" id="IPR015797">
    <property type="entry name" value="NUDIX_hydrolase-like_dom_sf"/>
</dbReference>
<evidence type="ECO:0000256" key="5">
    <source>
        <dbReference type="ARBA" id="ARBA00022801"/>
    </source>
</evidence>
<keyword evidence="5 9" id="KW-0378">Hydrolase</keyword>
<dbReference type="PROSITE" id="PS51462">
    <property type="entry name" value="NUDIX"/>
    <property type="match status" value="1"/>
</dbReference>
<dbReference type="EMBL" id="JAJLJH010000002">
    <property type="protein sequence ID" value="MCK9685964.1"/>
    <property type="molecule type" value="Genomic_DNA"/>
</dbReference>
<dbReference type="GO" id="GO:0006753">
    <property type="term" value="P:nucleoside phosphate metabolic process"/>
    <property type="evidence" value="ECO:0007669"/>
    <property type="project" value="TreeGrafter"/>
</dbReference>
<dbReference type="InterPro" id="IPR020084">
    <property type="entry name" value="NUDIX_hydrolase_CS"/>
</dbReference>
<dbReference type="PANTHER" id="PTHR11839:SF18">
    <property type="entry name" value="NUDIX HYDROLASE DOMAIN-CONTAINING PROTEIN"/>
    <property type="match status" value="1"/>
</dbReference>
<accession>A0A9X1YGM6</accession>
<evidence type="ECO:0000256" key="1">
    <source>
        <dbReference type="ARBA" id="ARBA00000847"/>
    </source>
</evidence>
<dbReference type="Pfam" id="PF00293">
    <property type="entry name" value="NUDIX"/>
    <property type="match status" value="1"/>
</dbReference>
<dbReference type="SUPFAM" id="SSF55811">
    <property type="entry name" value="Nudix"/>
    <property type="match status" value="1"/>
</dbReference>
<evidence type="ECO:0000256" key="3">
    <source>
        <dbReference type="ARBA" id="ARBA00007275"/>
    </source>
</evidence>
<protein>
    <recommendedName>
        <fullName evidence="4">GDP-mannose pyrophosphatase</fullName>
    </recommendedName>
    <alternativeName>
        <fullName evidence="6">GDP-mannose hydrolase</fullName>
    </alternativeName>
    <alternativeName>
        <fullName evidence="7">GDPMK</fullName>
    </alternativeName>
</protein>
<dbReference type="PANTHER" id="PTHR11839">
    <property type="entry name" value="UDP/ADP-SUGAR PYROPHOSPHATASE"/>
    <property type="match status" value="1"/>
</dbReference>
<dbReference type="Proteomes" id="UP001139353">
    <property type="component" value="Unassembled WGS sequence"/>
</dbReference>
<keyword evidence="10" id="KW-1185">Reference proteome</keyword>
<dbReference type="GO" id="GO:0016787">
    <property type="term" value="F:hydrolase activity"/>
    <property type="evidence" value="ECO:0007669"/>
    <property type="project" value="UniProtKB-KW"/>
</dbReference>
<comment type="similarity">
    <text evidence="3">Belongs to the Nudix hydrolase family. NudK subfamily.</text>
</comment>
<proteinExistence type="inferred from homology"/>
<evidence type="ECO:0000256" key="4">
    <source>
        <dbReference type="ARBA" id="ARBA00016377"/>
    </source>
</evidence>
<dbReference type="InterPro" id="IPR000086">
    <property type="entry name" value="NUDIX_hydrolase_dom"/>
</dbReference>
<dbReference type="Gene3D" id="3.90.79.10">
    <property type="entry name" value="Nucleoside Triphosphate Pyrophosphohydrolase"/>
    <property type="match status" value="1"/>
</dbReference>
<dbReference type="PROSITE" id="PS00893">
    <property type="entry name" value="NUDIX_BOX"/>
    <property type="match status" value="1"/>
</dbReference>
<comment type="catalytic activity">
    <reaction evidence="1">
        <text>GDP-alpha-D-mannose + H2O = alpha-D-mannose 1-phosphate + GMP + 2 H(+)</text>
        <dbReference type="Rhea" id="RHEA:27978"/>
        <dbReference type="ChEBI" id="CHEBI:15377"/>
        <dbReference type="ChEBI" id="CHEBI:15378"/>
        <dbReference type="ChEBI" id="CHEBI:57527"/>
        <dbReference type="ChEBI" id="CHEBI:58115"/>
        <dbReference type="ChEBI" id="CHEBI:58409"/>
    </reaction>
</comment>
<comment type="caution">
    <text evidence="9">The sequence shown here is derived from an EMBL/GenBank/DDBJ whole genome shotgun (WGS) entry which is preliminary data.</text>
</comment>
<gene>
    <name evidence="9" type="ORF">LPC04_09615</name>
</gene>
<name>A0A9X1YGM6_9BURK</name>
<evidence type="ECO:0000259" key="8">
    <source>
        <dbReference type="PROSITE" id="PS51462"/>
    </source>
</evidence>
<sequence>MEGVDEHLVERRIRSELVYEGHFLQVRRDEIRLPSGKTARREHVVHPGAVMIVPMTDDGQLVVERQHRYPLDRVLLELPAGKLDPQETTLHCAQRELREETGYAAREWAYAGCLHNAPAYSNEFIDIWFARGLVAGAQQLDDGEFLDVLTMPEATLFAMAASGELTDAKTMVALLKLQLWRSGAWTPTWQPSE</sequence>